<keyword evidence="2" id="KW-1185">Reference proteome</keyword>
<sequence>MKAVTILMPLVPSGRPAGPGVSPHLPFRPGSEGLGLSVIVCICDLINSH</sequence>
<comment type="caution">
    <text evidence="1">The sequence shown here is derived from an EMBL/GenBank/DDBJ whole genome shotgun (WGS) entry which is preliminary data.</text>
</comment>
<dbReference type="Proteomes" id="UP000759443">
    <property type="component" value="Unassembled WGS sequence"/>
</dbReference>
<dbReference type="EMBL" id="JAGGJU010000006">
    <property type="protein sequence ID" value="MBP1850947.1"/>
    <property type="molecule type" value="Genomic_DNA"/>
</dbReference>
<reference evidence="1 2" key="1">
    <citation type="submission" date="2021-03" db="EMBL/GenBank/DDBJ databases">
        <title>Genomic Encyclopedia of Type Strains, Phase IV (KMG-IV): sequencing the most valuable type-strain genomes for metagenomic binning, comparative biology and taxonomic classification.</title>
        <authorList>
            <person name="Goeker M."/>
        </authorList>
    </citation>
    <scope>NUCLEOTIDE SEQUENCE [LARGE SCALE GENOMIC DNA]</scope>
    <source>
        <strain evidence="1 2">DSM 21600</strain>
    </source>
</reference>
<proteinExistence type="predicted"/>
<name>A0ABS4DZ35_9HYPH</name>
<evidence type="ECO:0000313" key="1">
    <source>
        <dbReference type="EMBL" id="MBP1850947.1"/>
    </source>
</evidence>
<organism evidence="1 2">
    <name type="scientific">Rhizobium halophytocola</name>
    <dbReference type="NCBI Taxonomy" id="735519"/>
    <lineage>
        <taxon>Bacteria</taxon>
        <taxon>Pseudomonadati</taxon>
        <taxon>Pseudomonadota</taxon>
        <taxon>Alphaproteobacteria</taxon>
        <taxon>Hyphomicrobiales</taxon>
        <taxon>Rhizobiaceae</taxon>
        <taxon>Rhizobium/Agrobacterium group</taxon>
        <taxon>Rhizobium</taxon>
    </lineage>
</organism>
<evidence type="ECO:0000313" key="2">
    <source>
        <dbReference type="Proteomes" id="UP000759443"/>
    </source>
</evidence>
<accession>A0ABS4DZ35</accession>
<gene>
    <name evidence="1" type="ORF">J2Z17_002390</name>
</gene>
<protein>
    <submittedName>
        <fullName evidence="1">Uncharacterized protein</fullName>
    </submittedName>
</protein>